<dbReference type="EMBL" id="HBFC01028276">
    <property type="protein sequence ID" value="CAD8715750.1"/>
    <property type="molecule type" value="Transcribed_RNA"/>
</dbReference>
<evidence type="ECO:0000313" key="3">
    <source>
        <dbReference type="EMBL" id="CAD8715750.1"/>
    </source>
</evidence>
<evidence type="ECO:0000259" key="2">
    <source>
        <dbReference type="PROSITE" id="PS51286"/>
    </source>
</evidence>
<accession>A0A7S0SUM9</accession>
<sequence length="397" mass="42695">MDIYLPEQDIAVEFDGPTHYYHNIEDSSSSQDARLTRTIKTELRDFLLAKQCAKVVTVPYFEWGALKSLKERKAYVEDKLAKEVGIEEQAMDEVEEHFLAKRRTSSEERRRLEEERKVVTAAAAATAAMDQGNGASEKVQHKAVKPVYSATAKPRAAFDITATDASDTALKEASREEAAQTARQEAAAAAGAPPIFAGKTAPAMERWRVKEAKKARKQAAIDAALAELGVDDDILALANPGIVMRGAAEEKEEEEEEEGHIRAGNALLGKQAEDEKASARRRKKGGKGMGEGSGGSTGIKAVSVTAGGRKGGGKHRTGRRGAPDGGNVSLTASLIQDAAQSHGLATLYVVCVRFTSCAVATRSSYPSLCCSRFAGTSSSREDLCYVADSRPHVYYII</sequence>
<organism evidence="3">
    <name type="scientific">Mantoniella antarctica</name>
    <dbReference type="NCBI Taxonomy" id="81844"/>
    <lineage>
        <taxon>Eukaryota</taxon>
        <taxon>Viridiplantae</taxon>
        <taxon>Chlorophyta</taxon>
        <taxon>Mamiellophyceae</taxon>
        <taxon>Mamiellales</taxon>
        <taxon>Mamiellaceae</taxon>
        <taxon>Mantoniella</taxon>
    </lineage>
</organism>
<dbReference type="InterPro" id="IPR013584">
    <property type="entry name" value="RAP"/>
</dbReference>
<dbReference type="AlphaFoldDB" id="A0A7S0SUM9"/>
<gene>
    <name evidence="3" type="ORF">MANT1106_LOCUS16936</name>
</gene>
<dbReference type="PROSITE" id="PS51286">
    <property type="entry name" value="RAP"/>
    <property type="match status" value="1"/>
</dbReference>
<feature type="compositionally biased region" description="Low complexity" evidence="1">
    <location>
        <begin position="298"/>
        <end position="307"/>
    </location>
</feature>
<name>A0A7S0SUM9_9CHLO</name>
<dbReference type="Pfam" id="PF08373">
    <property type="entry name" value="RAP"/>
    <property type="match status" value="1"/>
</dbReference>
<feature type="domain" description="RAP" evidence="2">
    <location>
        <begin position="10"/>
        <end position="78"/>
    </location>
</feature>
<dbReference type="SMART" id="SM00952">
    <property type="entry name" value="RAP"/>
    <property type="match status" value="1"/>
</dbReference>
<feature type="region of interest" description="Disordered" evidence="1">
    <location>
        <begin position="247"/>
        <end position="325"/>
    </location>
</feature>
<feature type="compositionally biased region" description="Gly residues" evidence="1">
    <location>
        <begin position="287"/>
        <end position="297"/>
    </location>
</feature>
<reference evidence="3" key="1">
    <citation type="submission" date="2021-01" db="EMBL/GenBank/DDBJ databases">
        <authorList>
            <person name="Corre E."/>
            <person name="Pelletier E."/>
            <person name="Niang G."/>
            <person name="Scheremetjew M."/>
            <person name="Finn R."/>
            <person name="Kale V."/>
            <person name="Holt S."/>
            <person name="Cochrane G."/>
            <person name="Meng A."/>
            <person name="Brown T."/>
            <person name="Cohen L."/>
        </authorList>
    </citation>
    <scope>NUCLEOTIDE SEQUENCE</scope>
    <source>
        <strain evidence="3">SL-175</strain>
    </source>
</reference>
<protein>
    <recommendedName>
        <fullName evidence="2">RAP domain-containing protein</fullName>
    </recommendedName>
</protein>
<evidence type="ECO:0000256" key="1">
    <source>
        <dbReference type="SAM" id="MobiDB-lite"/>
    </source>
</evidence>
<proteinExistence type="predicted"/>